<evidence type="ECO:0000313" key="1">
    <source>
        <dbReference type="EMBL" id="QLG50694.1"/>
    </source>
</evidence>
<dbReference type="OrthoDB" id="200410at2157"/>
<dbReference type="AlphaFoldDB" id="A0A7D5GJK0"/>
<evidence type="ECO:0000313" key="2">
    <source>
        <dbReference type="Proteomes" id="UP000509241"/>
    </source>
</evidence>
<name>A0A7D5GJK0_9EURY</name>
<proteinExistence type="predicted"/>
<dbReference type="GeneID" id="56035337"/>
<organism evidence="1 2">
    <name type="scientific">Natrinema halophilum</name>
    <dbReference type="NCBI Taxonomy" id="1699371"/>
    <lineage>
        <taxon>Archaea</taxon>
        <taxon>Methanobacteriati</taxon>
        <taxon>Methanobacteriota</taxon>
        <taxon>Stenosarchaea group</taxon>
        <taxon>Halobacteria</taxon>
        <taxon>Halobacteriales</taxon>
        <taxon>Natrialbaceae</taxon>
        <taxon>Natrinema</taxon>
    </lineage>
</organism>
<dbReference type="RefSeq" id="WP_179263440.1">
    <property type="nucleotide sequence ID" value="NZ_CP058601.1"/>
</dbReference>
<dbReference type="KEGG" id="haly:HYG82_18560"/>
<keyword evidence="2" id="KW-1185">Reference proteome</keyword>
<gene>
    <name evidence="1" type="ORF">HYG82_18560</name>
</gene>
<sequence>MDLTIENAQVVVDYEGTDYAFEVVGENELEYAETSAPEATVPDDVLEVLETQGYIVYRE</sequence>
<protein>
    <submittedName>
        <fullName evidence="1">Uncharacterized protein</fullName>
    </submittedName>
</protein>
<dbReference type="Proteomes" id="UP000509241">
    <property type="component" value="Chromosome"/>
</dbReference>
<accession>A0A7D5GJK0</accession>
<reference evidence="1 2" key="1">
    <citation type="submission" date="2020-07" db="EMBL/GenBank/DDBJ databases">
        <authorList>
            <person name="Cui H."/>
        </authorList>
    </citation>
    <scope>NUCLEOTIDE SEQUENCE [LARGE SCALE GENOMIC DNA]</scope>
    <source>
        <strain evidence="1 2">YPL8</strain>
    </source>
</reference>
<dbReference type="EMBL" id="CP058601">
    <property type="protein sequence ID" value="QLG50694.1"/>
    <property type="molecule type" value="Genomic_DNA"/>
</dbReference>